<sequence length="51" mass="5560">MVQGLGLTLRLGLTRRQDKPAEPEPQERQAPAAELDEAPADDEEEPAYAAD</sequence>
<feature type="compositionally biased region" description="Low complexity" evidence="1">
    <location>
        <begin position="1"/>
        <end position="14"/>
    </location>
</feature>
<reference evidence="2 3" key="1">
    <citation type="submission" date="2016-11" db="EMBL/GenBank/DDBJ databases">
        <authorList>
            <person name="Jaros S."/>
            <person name="Januszkiewicz K."/>
            <person name="Wedrychowicz H."/>
        </authorList>
    </citation>
    <scope>NUCLEOTIDE SEQUENCE [LARGE SCALE GENOMIC DNA]</scope>
    <source>
        <strain evidence="2 3">ATCC 23634</strain>
    </source>
</reference>
<dbReference type="RefSeq" id="WP_177282379.1">
    <property type="nucleotide sequence ID" value="NZ_FPKU01000001.1"/>
</dbReference>
<proteinExistence type="predicted"/>
<dbReference type="AlphaFoldDB" id="A0A1K2HU03"/>
<feature type="region of interest" description="Disordered" evidence="1">
    <location>
        <begin position="1"/>
        <end position="51"/>
    </location>
</feature>
<accession>A0A1K2HU03</accession>
<feature type="compositionally biased region" description="Basic and acidic residues" evidence="1">
    <location>
        <begin position="15"/>
        <end position="27"/>
    </location>
</feature>
<gene>
    <name evidence="2" type="ORF">SAMN02983003_0693</name>
</gene>
<protein>
    <submittedName>
        <fullName evidence="2">Uncharacterized protein</fullName>
    </submittedName>
</protein>
<evidence type="ECO:0000256" key="1">
    <source>
        <dbReference type="SAM" id="MobiDB-lite"/>
    </source>
</evidence>
<evidence type="ECO:0000313" key="3">
    <source>
        <dbReference type="Proteomes" id="UP000183447"/>
    </source>
</evidence>
<organism evidence="2 3">
    <name type="scientific">Devosia enhydra</name>
    <dbReference type="NCBI Taxonomy" id="665118"/>
    <lineage>
        <taxon>Bacteria</taxon>
        <taxon>Pseudomonadati</taxon>
        <taxon>Pseudomonadota</taxon>
        <taxon>Alphaproteobacteria</taxon>
        <taxon>Hyphomicrobiales</taxon>
        <taxon>Devosiaceae</taxon>
        <taxon>Devosia</taxon>
    </lineage>
</organism>
<dbReference type="Proteomes" id="UP000183447">
    <property type="component" value="Unassembled WGS sequence"/>
</dbReference>
<evidence type="ECO:0000313" key="2">
    <source>
        <dbReference type="EMBL" id="SFZ81790.1"/>
    </source>
</evidence>
<dbReference type="STRING" id="665118.SAMN02983003_0693"/>
<name>A0A1K2HU03_9HYPH</name>
<feature type="compositionally biased region" description="Acidic residues" evidence="1">
    <location>
        <begin position="34"/>
        <end position="51"/>
    </location>
</feature>
<keyword evidence="3" id="KW-1185">Reference proteome</keyword>
<dbReference type="EMBL" id="FPKU01000001">
    <property type="protein sequence ID" value="SFZ81790.1"/>
    <property type="molecule type" value="Genomic_DNA"/>
</dbReference>